<dbReference type="EMBL" id="LAZR01008172">
    <property type="protein sequence ID" value="KKM80503.1"/>
    <property type="molecule type" value="Genomic_DNA"/>
</dbReference>
<comment type="caution">
    <text evidence="1">The sequence shown here is derived from an EMBL/GenBank/DDBJ whole genome shotgun (WGS) entry which is preliminary data.</text>
</comment>
<sequence>MKKEDPCEFGIVKRKCYFCDQPRTVQFDEHFIFCPNCSAIYSEQILQESHCKHFSGDSAIVVEFEPLFYPAKKPYVVGGDICSECGTNVWADGW</sequence>
<accession>A0A0F9KEX3</accession>
<evidence type="ECO:0000313" key="1">
    <source>
        <dbReference type="EMBL" id="KKM80503.1"/>
    </source>
</evidence>
<organism evidence="1">
    <name type="scientific">marine sediment metagenome</name>
    <dbReference type="NCBI Taxonomy" id="412755"/>
    <lineage>
        <taxon>unclassified sequences</taxon>
        <taxon>metagenomes</taxon>
        <taxon>ecological metagenomes</taxon>
    </lineage>
</organism>
<proteinExistence type="predicted"/>
<dbReference type="AlphaFoldDB" id="A0A0F9KEX3"/>
<gene>
    <name evidence="1" type="ORF">LCGC14_1339270</name>
</gene>
<protein>
    <submittedName>
        <fullName evidence="1">Uncharacterized protein</fullName>
    </submittedName>
</protein>
<reference evidence="1" key="1">
    <citation type="journal article" date="2015" name="Nature">
        <title>Complex archaea that bridge the gap between prokaryotes and eukaryotes.</title>
        <authorList>
            <person name="Spang A."/>
            <person name="Saw J.H."/>
            <person name="Jorgensen S.L."/>
            <person name="Zaremba-Niedzwiedzka K."/>
            <person name="Martijn J."/>
            <person name="Lind A.E."/>
            <person name="van Eijk R."/>
            <person name="Schleper C."/>
            <person name="Guy L."/>
            <person name="Ettema T.J."/>
        </authorList>
    </citation>
    <scope>NUCLEOTIDE SEQUENCE</scope>
</reference>
<name>A0A0F9KEX3_9ZZZZ</name>